<dbReference type="InterPro" id="IPR001547">
    <property type="entry name" value="Glyco_hydro_5"/>
</dbReference>
<dbReference type="Pfam" id="PF00150">
    <property type="entry name" value="Cellulase"/>
    <property type="match status" value="1"/>
</dbReference>
<dbReference type="OrthoDB" id="6769681at2"/>
<dbReference type="InterPro" id="IPR017853">
    <property type="entry name" value="GH"/>
</dbReference>
<dbReference type="GO" id="GO:0004553">
    <property type="term" value="F:hydrolase activity, hydrolyzing O-glycosyl compounds"/>
    <property type="evidence" value="ECO:0007669"/>
    <property type="project" value="InterPro"/>
</dbReference>
<evidence type="ECO:0000259" key="4">
    <source>
        <dbReference type="Pfam" id="PF00150"/>
    </source>
</evidence>
<reference evidence="5 8" key="2">
    <citation type="submission" date="2019-12" db="EMBL/GenBank/DDBJ databases">
        <authorList>
            <person name="Zheng J."/>
        </authorList>
    </citation>
    <scope>NUCLEOTIDE SEQUENCE [LARGE SCALE GENOMIC DNA]</scope>
    <source>
        <strain evidence="5 8">DSM 27347</strain>
    </source>
</reference>
<evidence type="ECO:0000313" key="8">
    <source>
        <dbReference type="Proteomes" id="UP000436801"/>
    </source>
</evidence>
<comment type="similarity">
    <text evidence="3">Belongs to the glycosyl hydrolase 5 (cellulase A) family.</text>
</comment>
<sequence>MMRSPVDQGPVGRRELLRWIAAGSAVFVSGCGGDGGSSGSASAAVDVVTGSASARRPIPAPSPTPTPAPAAAAFTMPFRSGVSFSTIEGAADSLPGHLNGEVFVTPTSHFAYYAGKGMDHIRLEGSWERLQPRLNGPLGEQLFDHYGDPNNPLRNPVSLVKHYLDQAHADGLKVILDLCHNYGERWVGYDGSWGRKSKAQLGSSTVPISAFVDYCVKQVQAFGNHPAVVAIELMNEPHDLAMGENGWRDACQQAITAIRKIDSRIAIVIDGYGWASAEYWAERNPTLHRLSDPANRIIWSAHQYFDSSSAGIYNGGSERAPGDAQLGVKRLAPFIRWLKTHGFEDRGHIGEFGAPDRAEWHPIVEAFVASGRAAKLALTAHQDVPYLNDPYTMNLFPATDAKGVITGGDRAAVRLLQR</sequence>
<dbReference type="InterPro" id="IPR006311">
    <property type="entry name" value="TAT_signal"/>
</dbReference>
<evidence type="ECO:0000313" key="6">
    <source>
        <dbReference type="EMBL" id="SDF94699.1"/>
    </source>
</evidence>
<keyword evidence="2 3" id="KW-0326">Glycosidase</keyword>
<reference evidence="6 7" key="1">
    <citation type="submission" date="2016-10" db="EMBL/GenBank/DDBJ databases">
        <authorList>
            <person name="Varghese N."/>
            <person name="Submissions S."/>
        </authorList>
    </citation>
    <scope>NUCLEOTIDE SEQUENCE [LARGE SCALE GENOMIC DNA]</scope>
    <source>
        <strain evidence="6 7">S7-754</strain>
    </source>
</reference>
<dbReference type="Gene3D" id="3.20.20.80">
    <property type="entry name" value="Glycosidases"/>
    <property type="match status" value="1"/>
</dbReference>
<dbReference type="EMBL" id="WSUT01000005">
    <property type="protein sequence ID" value="MWC44841.1"/>
    <property type="molecule type" value="Genomic_DNA"/>
</dbReference>
<organism evidence="6 7">
    <name type="scientific">Sphingomonas carotinifaciens</name>
    <dbReference type="NCBI Taxonomy" id="1166323"/>
    <lineage>
        <taxon>Bacteria</taxon>
        <taxon>Pseudomonadati</taxon>
        <taxon>Pseudomonadota</taxon>
        <taxon>Alphaproteobacteria</taxon>
        <taxon>Sphingomonadales</taxon>
        <taxon>Sphingomonadaceae</taxon>
        <taxon>Sphingomonas</taxon>
    </lineage>
</organism>
<evidence type="ECO:0000313" key="5">
    <source>
        <dbReference type="EMBL" id="MWC44841.1"/>
    </source>
</evidence>
<dbReference type="EMBL" id="FNBI01000008">
    <property type="protein sequence ID" value="SDF94699.1"/>
    <property type="molecule type" value="Genomic_DNA"/>
</dbReference>
<dbReference type="SUPFAM" id="SSF51445">
    <property type="entry name" value="(Trans)glycosidases"/>
    <property type="match status" value="1"/>
</dbReference>
<name>A0A1G7Q9T2_9SPHN</name>
<gene>
    <name evidence="5" type="ORF">GQR91_14550</name>
    <name evidence="6" type="ORF">SAMN05216557_1083</name>
</gene>
<dbReference type="PROSITE" id="PS51318">
    <property type="entry name" value="TAT"/>
    <property type="match status" value="1"/>
</dbReference>
<evidence type="ECO:0000256" key="2">
    <source>
        <dbReference type="ARBA" id="ARBA00023295"/>
    </source>
</evidence>
<dbReference type="Proteomes" id="UP000436801">
    <property type="component" value="Unassembled WGS sequence"/>
</dbReference>
<dbReference type="Proteomes" id="UP000323502">
    <property type="component" value="Unassembled WGS sequence"/>
</dbReference>
<dbReference type="PROSITE" id="PS00659">
    <property type="entry name" value="GLYCOSYL_HYDROL_F5"/>
    <property type="match status" value="1"/>
</dbReference>
<dbReference type="PANTHER" id="PTHR34142:SF1">
    <property type="entry name" value="GLYCOSIDE HYDROLASE FAMILY 5 DOMAIN-CONTAINING PROTEIN"/>
    <property type="match status" value="1"/>
</dbReference>
<dbReference type="AlphaFoldDB" id="A0A1G7Q9T2"/>
<keyword evidence="7" id="KW-1185">Reference proteome</keyword>
<dbReference type="PANTHER" id="PTHR34142">
    <property type="entry name" value="ENDO-BETA-1,4-GLUCANASE A"/>
    <property type="match status" value="1"/>
</dbReference>
<keyword evidence="1 3" id="KW-0378">Hydrolase</keyword>
<proteinExistence type="inferred from homology"/>
<dbReference type="PROSITE" id="PS51257">
    <property type="entry name" value="PROKAR_LIPOPROTEIN"/>
    <property type="match status" value="1"/>
</dbReference>
<feature type="domain" description="Glycoside hydrolase family 5" evidence="4">
    <location>
        <begin position="107"/>
        <end position="358"/>
    </location>
</feature>
<evidence type="ECO:0000313" key="7">
    <source>
        <dbReference type="Proteomes" id="UP000323502"/>
    </source>
</evidence>
<dbReference type="InterPro" id="IPR018087">
    <property type="entry name" value="Glyco_hydro_5_CS"/>
</dbReference>
<accession>A0A1G7Q9T2</accession>
<dbReference type="GO" id="GO:0009251">
    <property type="term" value="P:glucan catabolic process"/>
    <property type="evidence" value="ECO:0007669"/>
    <property type="project" value="TreeGrafter"/>
</dbReference>
<evidence type="ECO:0000256" key="1">
    <source>
        <dbReference type="ARBA" id="ARBA00022801"/>
    </source>
</evidence>
<evidence type="ECO:0000256" key="3">
    <source>
        <dbReference type="RuleBase" id="RU361153"/>
    </source>
</evidence>
<protein>
    <submittedName>
        <fullName evidence="6">Cellulase (Glycosyl hydrolase family 5)</fullName>
    </submittedName>
    <submittedName>
        <fullName evidence="5">Cellulase family glycosylhydrolase</fullName>
    </submittedName>
</protein>
<dbReference type="RefSeq" id="WP_149683198.1">
    <property type="nucleotide sequence ID" value="NZ_FNBI01000008.1"/>
</dbReference>